<accession>E2ZIB0</accession>
<sequence>MTAGQAIEQADELRPNNQFTDSLKQSWLHQCDARMRTSIVQRSRTADFDAVGADVNWNEGLEYETVLLAPEAFCPLYVHWLCAQMDLALGETARAMNELQVYSDYLQEFAVWMRKRYAPAAGAQWRY</sequence>
<dbReference type="OrthoDB" id="1859743at2"/>
<reference evidence="1 2" key="1">
    <citation type="submission" date="2010-08" db="EMBL/GenBank/DDBJ databases">
        <authorList>
            <person name="Weinstock G."/>
            <person name="Sodergren E."/>
            <person name="Clifton S."/>
            <person name="Fulton L."/>
            <person name="Fulton B."/>
            <person name="Courtney L."/>
            <person name="Fronick C."/>
            <person name="Harrison M."/>
            <person name="Strong C."/>
            <person name="Farmer C."/>
            <person name="Delahaunty K."/>
            <person name="Markovic C."/>
            <person name="Hall O."/>
            <person name="Minx P."/>
            <person name="Tomlinson C."/>
            <person name="Mitreva M."/>
            <person name="Hou S."/>
            <person name="Chen J."/>
            <person name="Wollam A."/>
            <person name="Pepin K.H."/>
            <person name="Johnson M."/>
            <person name="Bhonagiri V."/>
            <person name="Zhang X."/>
            <person name="Suruliraj S."/>
            <person name="Warren W."/>
            <person name="Chinwalla A."/>
            <person name="Mardis E.R."/>
            <person name="Wilson R.K."/>
        </authorList>
    </citation>
    <scope>NUCLEOTIDE SEQUENCE [LARGE SCALE GENOMIC DNA]</scope>
    <source>
        <strain evidence="1 2">KLE1255</strain>
    </source>
</reference>
<evidence type="ECO:0000313" key="1">
    <source>
        <dbReference type="EMBL" id="EFQ07096.1"/>
    </source>
</evidence>
<organism evidence="1 2">
    <name type="scientific">Faecalibacterium cf. prausnitzii KLE1255</name>
    <dbReference type="NCBI Taxonomy" id="748224"/>
    <lineage>
        <taxon>Bacteria</taxon>
        <taxon>Bacillati</taxon>
        <taxon>Bacillota</taxon>
        <taxon>Clostridia</taxon>
        <taxon>Eubacteriales</taxon>
        <taxon>Oscillospiraceae</taxon>
        <taxon>Faecalibacterium</taxon>
    </lineage>
</organism>
<dbReference type="RefSeq" id="WP_005941688.1">
    <property type="nucleotide sequence ID" value="NZ_GL538315.1"/>
</dbReference>
<dbReference type="Proteomes" id="UP000006028">
    <property type="component" value="Unassembled WGS sequence"/>
</dbReference>
<proteinExistence type="predicted"/>
<dbReference type="HOGENOM" id="CLU_161268_0_0_9"/>
<dbReference type="EMBL" id="AECU01000117">
    <property type="protein sequence ID" value="EFQ07096.1"/>
    <property type="molecule type" value="Genomic_DNA"/>
</dbReference>
<comment type="caution">
    <text evidence="1">The sequence shown here is derived from an EMBL/GenBank/DDBJ whole genome shotgun (WGS) entry which is preliminary data.</text>
</comment>
<dbReference type="BioCyc" id="FCF748224-HMP:GTSS-84-MONOMER"/>
<name>E2ZIB0_9FIRM</name>
<protein>
    <submittedName>
        <fullName evidence="1">Uncharacterized protein</fullName>
    </submittedName>
</protein>
<dbReference type="AlphaFoldDB" id="E2ZIB0"/>
<evidence type="ECO:0000313" key="2">
    <source>
        <dbReference type="Proteomes" id="UP000006028"/>
    </source>
</evidence>
<dbReference type="STRING" id="748224.HMPREF9436_01401"/>
<gene>
    <name evidence="1" type="ORF">HMPREF9436_01401</name>
</gene>